<sequence>MGARVIYQQSGESEVGKCSQGTQTGISAGSACLLRSGVQYSLISCGLFVSLSTDTPLLRFTSSQDDAIHTAPQTATVIADVKAAQWRLRAVILKSPPPT</sequence>
<protein>
    <submittedName>
        <fullName evidence="1">Uncharacterized protein</fullName>
    </submittedName>
</protein>
<dbReference type="Proteomes" id="UP000053923">
    <property type="component" value="Unassembled WGS sequence"/>
</dbReference>
<dbReference type="PROSITE" id="PS51257">
    <property type="entry name" value="PROKAR_LIPOPROTEIN"/>
    <property type="match status" value="1"/>
</dbReference>
<keyword evidence="2" id="KW-1185">Reference proteome</keyword>
<organism evidence="1 2">
    <name type="scientific">Streptomyces regalis</name>
    <dbReference type="NCBI Taxonomy" id="68262"/>
    <lineage>
        <taxon>Bacteria</taxon>
        <taxon>Bacillati</taxon>
        <taxon>Actinomycetota</taxon>
        <taxon>Actinomycetes</taxon>
        <taxon>Kitasatosporales</taxon>
        <taxon>Streptomycetaceae</taxon>
        <taxon>Streptomyces</taxon>
    </lineage>
</organism>
<dbReference type="EMBL" id="LLZG01000140">
    <property type="protein sequence ID" value="KUL36291.1"/>
    <property type="molecule type" value="Genomic_DNA"/>
</dbReference>
<evidence type="ECO:0000313" key="1">
    <source>
        <dbReference type="EMBL" id="KUL36291.1"/>
    </source>
</evidence>
<gene>
    <name evidence="1" type="ORF">ADL12_19130</name>
</gene>
<evidence type="ECO:0000313" key="2">
    <source>
        <dbReference type="Proteomes" id="UP000053923"/>
    </source>
</evidence>
<proteinExistence type="predicted"/>
<dbReference type="AlphaFoldDB" id="A0A0X3UUL3"/>
<reference evidence="2" key="1">
    <citation type="submission" date="2015-10" db="EMBL/GenBank/DDBJ databases">
        <authorList>
            <person name="Ju K.-S."/>
            <person name="Doroghazi J.R."/>
            <person name="Metcalf W.W."/>
        </authorList>
    </citation>
    <scope>NUCLEOTIDE SEQUENCE [LARGE SCALE GENOMIC DNA]</scope>
    <source>
        <strain evidence="2">NRRL 3151</strain>
    </source>
</reference>
<comment type="caution">
    <text evidence="1">The sequence shown here is derived from an EMBL/GenBank/DDBJ whole genome shotgun (WGS) entry which is preliminary data.</text>
</comment>
<accession>A0A0X3UUL3</accession>
<name>A0A0X3UUL3_9ACTN</name>